<accession>A0AA35K5R0</accession>
<evidence type="ECO:0000313" key="1">
    <source>
        <dbReference type="EMBL" id="CAI5771394.1"/>
    </source>
</evidence>
<evidence type="ECO:0008006" key="3">
    <source>
        <dbReference type="Google" id="ProtNLM"/>
    </source>
</evidence>
<gene>
    <name evidence="1" type="ORF">PODLI_1B016102</name>
</gene>
<organism evidence="1 2">
    <name type="scientific">Podarcis lilfordi</name>
    <name type="common">Lilford's wall lizard</name>
    <dbReference type="NCBI Taxonomy" id="74358"/>
    <lineage>
        <taxon>Eukaryota</taxon>
        <taxon>Metazoa</taxon>
        <taxon>Chordata</taxon>
        <taxon>Craniata</taxon>
        <taxon>Vertebrata</taxon>
        <taxon>Euteleostomi</taxon>
        <taxon>Lepidosauria</taxon>
        <taxon>Squamata</taxon>
        <taxon>Bifurcata</taxon>
        <taxon>Unidentata</taxon>
        <taxon>Episquamata</taxon>
        <taxon>Laterata</taxon>
        <taxon>Lacertibaenia</taxon>
        <taxon>Lacertidae</taxon>
        <taxon>Podarcis</taxon>
    </lineage>
</organism>
<dbReference type="EMBL" id="OX395128">
    <property type="protein sequence ID" value="CAI5771394.1"/>
    <property type="molecule type" value="Genomic_DNA"/>
</dbReference>
<reference evidence="1" key="1">
    <citation type="submission" date="2022-12" db="EMBL/GenBank/DDBJ databases">
        <authorList>
            <person name="Alioto T."/>
            <person name="Alioto T."/>
            <person name="Gomez Garrido J."/>
        </authorList>
    </citation>
    <scope>NUCLEOTIDE SEQUENCE</scope>
</reference>
<dbReference type="Proteomes" id="UP001178461">
    <property type="component" value="Chromosome 3"/>
</dbReference>
<proteinExistence type="predicted"/>
<keyword evidence="2" id="KW-1185">Reference proteome</keyword>
<evidence type="ECO:0000313" key="2">
    <source>
        <dbReference type="Proteomes" id="UP001178461"/>
    </source>
</evidence>
<name>A0AA35K5R0_9SAUR</name>
<dbReference type="AlphaFoldDB" id="A0AA35K5R0"/>
<dbReference type="SUPFAM" id="SSF57392">
    <property type="entry name" value="Defensin-like"/>
    <property type="match status" value="1"/>
</dbReference>
<protein>
    <recommendedName>
        <fullName evidence="3">Beta-defensin</fullName>
    </recommendedName>
</protein>
<sequence length="53" mass="5815">MLLFSVGETENEKLRGIQACEAKGGRCADTRCPEGSVEIKVCYYLSPCCEPTK</sequence>